<dbReference type="SUPFAM" id="SSF56112">
    <property type="entry name" value="Protein kinase-like (PK-like)"/>
    <property type="match status" value="1"/>
</dbReference>
<dbReference type="GO" id="GO:0005524">
    <property type="term" value="F:ATP binding"/>
    <property type="evidence" value="ECO:0007669"/>
    <property type="project" value="InterPro"/>
</dbReference>
<dbReference type="AlphaFoldDB" id="A0A8J4CQG8"/>
<feature type="region of interest" description="Disordered" evidence="1">
    <location>
        <begin position="180"/>
        <end position="291"/>
    </location>
</feature>
<protein>
    <recommendedName>
        <fullName evidence="2">Protein kinase domain-containing protein</fullName>
    </recommendedName>
</protein>
<evidence type="ECO:0000313" key="3">
    <source>
        <dbReference type="EMBL" id="GIL86275.1"/>
    </source>
</evidence>
<organism evidence="3 4">
    <name type="scientific">Volvox reticuliferus</name>
    <dbReference type="NCBI Taxonomy" id="1737510"/>
    <lineage>
        <taxon>Eukaryota</taxon>
        <taxon>Viridiplantae</taxon>
        <taxon>Chlorophyta</taxon>
        <taxon>core chlorophytes</taxon>
        <taxon>Chlorophyceae</taxon>
        <taxon>CS clade</taxon>
        <taxon>Chlamydomonadales</taxon>
        <taxon>Volvocaceae</taxon>
        <taxon>Volvox</taxon>
    </lineage>
</organism>
<gene>
    <name evidence="3" type="ORF">Vretifemale_14681</name>
</gene>
<dbReference type="InterPro" id="IPR051681">
    <property type="entry name" value="Ser/Thr_Kinases-Pseudokinases"/>
</dbReference>
<comment type="caution">
    <text evidence="3">The sequence shown here is derived from an EMBL/GenBank/DDBJ whole genome shotgun (WGS) entry which is preliminary data.</text>
</comment>
<dbReference type="PROSITE" id="PS50011">
    <property type="entry name" value="PROTEIN_KINASE_DOM"/>
    <property type="match status" value="1"/>
</dbReference>
<sequence>QMAREIAVGLQYLHEHNIIHGDLNPANVLLRRDDSSVLGYTAKIADFGLSVHMQAEQSHVSNTKRGTPFYTAPEVTHAGNLTRFADVFSYGVVLWELYCSRSCWMYGPQGRLIHQRGFPHLPPSCPRAYATLVSNCMQPAHKQRPSFKQIGILLEGMLREIERARQEQVDWWMMATAAGPTELTPQGSSAGPLPMPPGGPGGFRMLHNSNRAGSGSGQWLTPQPLPPAAPLQSALPPTISLSPSLSPSPSLASQRSGTSHLGGPMPMPPPSPQLQPQQQQGAQYSCNGSGTGSINTGSHAAAAAGAGISIGTPGLPSPVRTDGISPIPAPMPLGGSDAALNASYFSLYGSSPSDAIISSSSTVGIACSDGAAAAAAAATSANANAHQIGMSLNAAAGASADMQLRTLGSPFNGHVASIGSPGIRRSNLSTDMLNC</sequence>
<proteinExistence type="predicted"/>
<feature type="compositionally biased region" description="Low complexity" evidence="1">
    <location>
        <begin position="274"/>
        <end position="291"/>
    </location>
</feature>
<evidence type="ECO:0000256" key="1">
    <source>
        <dbReference type="SAM" id="MobiDB-lite"/>
    </source>
</evidence>
<feature type="compositionally biased region" description="Polar residues" evidence="1">
    <location>
        <begin position="207"/>
        <end position="221"/>
    </location>
</feature>
<keyword evidence="4" id="KW-1185">Reference proteome</keyword>
<feature type="domain" description="Protein kinase" evidence="2">
    <location>
        <begin position="1"/>
        <end position="158"/>
    </location>
</feature>
<feature type="non-terminal residue" evidence="3">
    <location>
        <position position="435"/>
    </location>
</feature>
<dbReference type="PANTHER" id="PTHR44329:SF289">
    <property type="entry name" value="SERINE_THREONINE-PROTEIN KINASE VIK"/>
    <property type="match status" value="1"/>
</dbReference>
<evidence type="ECO:0000313" key="4">
    <source>
        <dbReference type="Proteomes" id="UP000747110"/>
    </source>
</evidence>
<accession>A0A8J4CQG8</accession>
<feature type="region of interest" description="Disordered" evidence="1">
    <location>
        <begin position="311"/>
        <end position="330"/>
    </location>
</feature>
<dbReference type="GO" id="GO:0004674">
    <property type="term" value="F:protein serine/threonine kinase activity"/>
    <property type="evidence" value="ECO:0007669"/>
    <property type="project" value="TreeGrafter"/>
</dbReference>
<dbReference type="Pfam" id="PF07714">
    <property type="entry name" value="PK_Tyr_Ser-Thr"/>
    <property type="match status" value="1"/>
</dbReference>
<feature type="non-terminal residue" evidence="3">
    <location>
        <position position="1"/>
    </location>
</feature>
<dbReference type="PANTHER" id="PTHR44329">
    <property type="entry name" value="SERINE/THREONINE-PROTEIN KINASE TNNI3K-RELATED"/>
    <property type="match status" value="1"/>
</dbReference>
<dbReference type="InterPro" id="IPR011009">
    <property type="entry name" value="Kinase-like_dom_sf"/>
</dbReference>
<dbReference type="InterPro" id="IPR000719">
    <property type="entry name" value="Prot_kinase_dom"/>
</dbReference>
<dbReference type="Gene3D" id="1.10.510.10">
    <property type="entry name" value="Transferase(Phosphotransferase) domain 1"/>
    <property type="match status" value="1"/>
</dbReference>
<dbReference type="InterPro" id="IPR001245">
    <property type="entry name" value="Ser-Thr/Tyr_kinase_cat_dom"/>
</dbReference>
<dbReference type="Proteomes" id="UP000747110">
    <property type="component" value="Unassembled WGS sequence"/>
</dbReference>
<dbReference type="OrthoDB" id="4062651at2759"/>
<evidence type="ECO:0000259" key="2">
    <source>
        <dbReference type="PROSITE" id="PS50011"/>
    </source>
</evidence>
<reference evidence="3" key="1">
    <citation type="journal article" date="2021" name="Proc. Natl. Acad. Sci. U.S.A.">
        <title>Three genomes in the algal genus Volvox reveal the fate of a haploid sex-determining region after a transition to homothallism.</title>
        <authorList>
            <person name="Yamamoto K."/>
            <person name="Hamaji T."/>
            <person name="Kawai-Toyooka H."/>
            <person name="Matsuzaki R."/>
            <person name="Takahashi F."/>
            <person name="Nishimura Y."/>
            <person name="Kawachi M."/>
            <person name="Noguchi H."/>
            <person name="Minakuchi Y."/>
            <person name="Umen J.G."/>
            <person name="Toyoda A."/>
            <person name="Nozaki H."/>
        </authorList>
    </citation>
    <scope>NUCLEOTIDE SEQUENCE</scope>
    <source>
        <strain evidence="3">NIES-3786</strain>
    </source>
</reference>
<name>A0A8J4CQG8_9CHLO</name>
<dbReference type="EMBL" id="BNCP01000035">
    <property type="protein sequence ID" value="GIL86275.1"/>
    <property type="molecule type" value="Genomic_DNA"/>
</dbReference>
<feature type="compositionally biased region" description="Low complexity" evidence="1">
    <location>
        <begin position="230"/>
        <end position="253"/>
    </location>
</feature>